<dbReference type="Proteomes" id="UP000026962">
    <property type="component" value="Chromosome 3"/>
</dbReference>
<protein>
    <submittedName>
        <fullName evidence="1">Uncharacterized protein</fullName>
    </submittedName>
</protein>
<accession>A0A0E0KA14</accession>
<dbReference type="AlphaFoldDB" id="A0A0E0KA14"/>
<name>A0A0E0KA14_ORYPU</name>
<organism evidence="1">
    <name type="scientific">Oryza punctata</name>
    <name type="common">Red rice</name>
    <dbReference type="NCBI Taxonomy" id="4537"/>
    <lineage>
        <taxon>Eukaryota</taxon>
        <taxon>Viridiplantae</taxon>
        <taxon>Streptophyta</taxon>
        <taxon>Embryophyta</taxon>
        <taxon>Tracheophyta</taxon>
        <taxon>Spermatophyta</taxon>
        <taxon>Magnoliopsida</taxon>
        <taxon>Liliopsida</taxon>
        <taxon>Poales</taxon>
        <taxon>Poaceae</taxon>
        <taxon>BOP clade</taxon>
        <taxon>Oryzoideae</taxon>
        <taxon>Oryzeae</taxon>
        <taxon>Oryzinae</taxon>
        <taxon>Oryza</taxon>
    </lineage>
</organism>
<keyword evidence="2" id="KW-1185">Reference proteome</keyword>
<sequence length="100" mass="11452">MWSPRGANSSHQKYRALYYPGNLVLAVSREKEQGVLVLFHYWVWKYVARARGAKQALPRPSARLDLHGRNSQVTSLAKSAQIFFPKLQLADECLVIVFHN</sequence>
<reference evidence="1" key="1">
    <citation type="submission" date="2015-04" db="UniProtKB">
        <authorList>
            <consortium name="EnsemblPlants"/>
        </authorList>
    </citation>
    <scope>IDENTIFICATION</scope>
</reference>
<evidence type="ECO:0000313" key="2">
    <source>
        <dbReference type="Proteomes" id="UP000026962"/>
    </source>
</evidence>
<dbReference type="Gramene" id="OPUNC03G06750.1">
    <property type="protein sequence ID" value="OPUNC03G06750.1"/>
    <property type="gene ID" value="OPUNC03G06750"/>
</dbReference>
<reference evidence="1" key="2">
    <citation type="submission" date="2018-05" db="EMBL/GenBank/DDBJ databases">
        <title>OpunRS2 (Oryza punctata Reference Sequence Version 2).</title>
        <authorList>
            <person name="Zhang J."/>
            <person name="Kudrna D."/>
            <person name="Lee S."/>
            <person name="Talag J."/>
            <person name="Welchert J."/>
            <person name="Wing R.A."/>
        </authorList>
    </citation>
    <scope>NUCLEOTIDE SEQUENCE [LARGE SCALE GENOMIC DNA]</scope>
</reference>
<evidence type="ECO:0000313" key="1">
    <source>
        <dbReference type="EnsemblPlants" id="OPUNC03G06750.1"/>
    </source>
</evidence>
<dbReference type="EnsemblPlants" id="OPUNC03G06750.1">
    <property type="protein sequence ID" value="OPUNC03G06750.1"/>
    <property type="gene ID" value="OPUNC03G06750"/>
</dbReference>
<proteinExistence type="predicted"/>
<dbReference type="HOGENOM" id="CLU_2310691_0_0_1"/>